<dbReference type="AlphaFoldDB" id="A9A4F7"/>
<dbReference type="OrthoDB" id="4385at2157"/>
<gene>
    <name evidence="1" type="ordered locus">Nmar_0750</name>
</gene>
<sequence length="76" mass="9195">MGLLYTKFYLDFDEDDWNQISNDPIIFQTKKENVTLEIEDASHNFYKLHFREGGKIQMFRVTGRFRLTWNDDDVLD</sequence>
<reference evidence="1 2" key="1">
    <citation type="journal article" date="2010" name="Proc. Natl. Acad. Sci. U.S.A.">
        <title>Nitrosopumilus maritimus genome reveals unique mechanisms for nitrification and autotrophy in globally distributed marine crenarchaea.</title>
        <authorList>
            <person name="Walker C.B."/>
            <person name="de la Torre J.R."/>
            <person name="Klotz M.G."/>
            <person name="Urakawa H."/>
            <person name="Pinel N."/>
            <person name="Arp D.J."/>
            <person name="Brochier-Armanet C."/>
            <person name="Chain P.S."/>
            <person name="Chan P.P."/>
            <person name="Gollabgir A."/>
            <person name="Hemp J."/>
            <person name="Hugler M."/>
            <person name="Karr E.A."/>
            <person name="Konneke M."/>
            <person name="Shin M."/>
            <person name="Lawton T.J."/>
            <person name="Lowe T."/>
            <person name="Martens-Habbena W."/>
            <person name="Sayavedra-Soto L.A."/>
            <person name="Lang D."/>
            <person name="Sievert S.M."/>
            <person name="Rosenzweig A.C."/>
            <person name="Manning G."/>
            <person name="Stahl D.A."/>
        </authorList>
    </citation>
    <scope>NUCLEOTIDE SEQUENCE [LARGE SCALE GENOMIC DNA]</scope>
    <source>
        <strain evidence="1 2">SCM1</strain>
    </source>
</reference>
<name>A9A4F7_NITMS</name>
<proteinExistence type="predicted"/>
<dbReference type="STRING" id="436308.Nmar_0750"/>
<protein>
    <submittedName>
        <fullName evidence="1">Uncharacterized protein</fullName>
    </submittedName>
</protein>
<dbReference type="InParanoid" id="A9A4F7"/>
<dbReference type="KEGG" id="nmr:Nmar_0750"/>
<evidence type="ECO:0000313" key="1">
    <source>
        <dbReference type="EMBL" id="ABX12646.1"/>
    </source>
</evidence>
<dbReference type="EnsemblBacteria" id="ABX12646">
    <property type="protein sequence ID" value="ABX12646"/>
    <property type="gene ID" value="Nmar_0750"/>
</dbReference>
<accession>A9A4F7</accession>
<dbReference type="GeneID" id="5773167"/>
<evidence type="ECO:0000313" key="2">
    <source>
        <dbReference type="Proteomes" id="UP000000792"/>
    </source>
</evidence>
<dbReference type="eggNOG" id="arCOG10541">
    <property type="taxonomic scope" value="Archaea"/>
</dbReference>
<dbReference type="RefSeq" id="WP_012215133.1">
    <property type="nucleotide sequence ID" value="NC_010085.1"/>
</dbReference>
<keyword evidence="2" id="KW-1185">Reference proteome</keyword>
<dbReference type="EMBL" id="CP000866">
    <property type="protein sequence ID" value="ABX12646.1"/>
    <property type="molecule type" value="Genomic_DNA"/>
</dbReference>
<dbReference type="HOGENOM" id="CLU_2820600_0_0_2"/>
<dbReference type="Proteomes" id="UP000000792">
    <property type="component" value="Chromosome"/>
</dbReference>
<organism evidence="1 2">
    <name type="scientific">Nitrosopumilus maritimus (strain SCM1)</name>
    <dbReference type="NCBI Taxonomy" id="436308"/>
    <lineage>
        <taxon>Archaea</taxon>
        <taxon>Nitrososphaerota</taxon>
        <taxon>Nitrososphaeria</taxon>
        <taxon>Nitrosopumilales</taxon>
        <taxon>Nitrosopumilaceae</taxon>
        <taxon>Nitrosopumilus</taxon>
    </lineage>
</organism>